<dbReference type="InterPro" id="IPR012349">
    <property type="entry name" value="Split_barrel_FMN-bd"/>
</dbReference>
<evidence type="ECO:0000256" key="1">
    <source>
        <dbReference type="SAM" id="MobiDB-lite"/>
    </source>
</evidence>
<name>A0A917QYB0_9ACTN</name>
<evidence type="ECO:0000313" key="2">
    <source>
        <dbReference type="EMBL" id="GGK76274.1"/>
    </source>
</evidence>
<dbReference type="Proteomes" id="UP000645217">
    <property type="component" value="Unassembled WGS sequence"/>
</dbReference>
<comment type="caution">
    <text evidence="2">The sequence shown here is derived from an EMBL/GenBank/DDBJ whole genome shotgun (WGS) entry which is preliminary data.</text>
</comment>
<dbReference type="SUPFAM" id="SSF50475">
    <property type="entry name" value="FMN-binding split barrel"/>
    <property type="match status" value="1"/>
</dbReference>
<evidence type="ECO:0000313" key="3">
    <source>
        <dbReference type="Proteomes" id="UP000645217"/>
    </source>
</evidence>
<dbReference type="PANTHER" id="PTHR34071:SF2">
    <property type="entry name" value="FLAVIN-NUCLEOTIDE-BINDING PROTEIN"/>
    <property type="match status" value="1"/>
</dbReference>
<dbReference type="Gene3D" id="2.30.110.10">
    <property type="entry name" value="Electron Transport, Fmn-binding Protein, Chain A"/>
    <property type="match status" value="1"/>
</dbReference>
<organism evidence="2 3">
    <name type="scientific">Sphaerisporangium melleum</name>
    <dbReference type="NCBI Taxonomy" id="321316"/>
    <lineage>
        <taxon>Bacteria</taxon>
        <taxon>Bacillati</taxon>
        <taxon>Actinomycetota</taxon>
        <taxon>Actinomycetes</taxon>
        <taxon>Streptosporangiales</taxon>
        <taxon>Streptosporangiaceae</taxon>
        <taxon>Sphaerisporangium</taxon>
    </lineage>
</organism>
<dbReference type="AlphaFoldDB" id="A0A917QYB0"/>
<feature type="compositionally biased region" description="Polar residues" evidence="1">
    <location>
        <begin position="32"/>
        <end position="52"/>
    </location>
</feature>
<gene>
    <name evidence="2" type="ORF">GCM10007964_18810</name>
</gene>
<dbReference type="Pfam" id="PF12900">
    <property type="entry name" value="Pyridox_ox_2"/>
    <property type="match status" value="1"/>
</dbReference>
<reference evidence="2" key="2">
    <citation type="submission" date="2020-09" db="EMBL/GenBank/DDBJ databases">
        <authorList>
            <person name="Sun Q."/>
            <person name="Ohkuma M."/>
        </authorList>
    </citation>
    <scope>NUCLEOTIDE SEQUENCE</scope>
    <source>
        <strain evidence="2">JCM 13064</strain>
    </source>
</reference>
<keyword evidence="3" id="KW-1185">Reference proteome</keyword>
<sequence length="257" mass="27563">MHRERGGRRPVEDEGQLDMAWQVVSRNRSNVDLPGRSTSPYVSGMLSTTPRTTVKRGKDRARTDRAELYAILDAGVICHLGVVVNGSPRVLPTAYGRIGDTLYLHGSTGAASLHAGGDICVTVTHLDGLVLARSVFHHSANYRCAMIYGAPRIVTDAQERLDGLRAIVENLVPGQWEAARSPSRKELAATEVVALSLAEASVKVRQGPPSDEEEDYALPVWAGVLPVRMVWGAPEPDPVLPSGTLVPAHISGRGPNG</sequence>
<proteinExistence type="predicted"/>
<dbReference type="PANTHER" id="PTHR34071">
    <property type="entry name" value="5-NITROIMIDAZOLE ANTIBIOTICS RESISTANCE PROTEIN, NIMA-FAMILY-RELATED PROTEIN-RELATED"/>
    <property type="match status" value="1"/>
</dbReference>
<evidence type="ECO:0008006" key="4">
    <source>
        <dbReference type="Google" id="ProtNLM"/>
    </source>
</evidence>
<dbReference type="InterPro" id="IPR024747">
    <property type="entry name" value="Pyridox_Oxase-rel"/>
</dbReference>
<accession>A0A917QYB0</accession>
<feature type="region of interest" description="Disordered" evidence="1">
    <location>
        <begin position="32"/>
        <end position="59"/>
    </location>
</feature>
<protein>
    <recommendedName>
        <fullName evidence="4">Flavin-nucleotide-binding protein</fullName>
    </recommendedName>
</protein>
<reference evidence="2" key="1">
    <citation type="journal article" date="2014" name="Int. J. Syst. Evol. Microbiol.">
        <title>Complete genome sequence of Corynebacterium casei LMG S-19264T (=DSM 44701T), isolated from a smear-ripened cheese.</title>
        <authorList>
            <consortium name="US DOE Joint Genome Institute (JGI-PGF)"/>
            <person name="Walter F."/>
            <person name="Albersmeier A."/>
            <person name="Kalinowski J."/>
            <person name="Ruckert C."/>
        </authorList>
    </citation>
    <scope>NUCLEOTIDE SEQUENCE</scope>
    <source>
        <strain evidence="2">JCM 13064</strain>
    </source>
</reference>
<dbReference type="EMBL" id="BMNT01000008">
    <property type="protein sequence ID" value="GGK76274.1"/>
    <property type="molecule type" value="Genomic_DNA"/>
</dbReference>